<feature type="compositionally biased region" description="Polar residues" evidence="1">
    <location>
        <begin position="47"/>
        <end position="57"/>
    </location>
</feature>
<evidence type="ECO:0000256" key="1">
    <source>
        <dbReference type="SAM" id="MobiDB-lite"/>
    </source>
</evidence>
<evidence type="ECO:0000313" key="3">
    <source>
        <dbReference type="Proteomes" id="UP000735302"/>
    </source>
</evidence>
<evidence type="ECO:0000313" key="2">
    <source>
        <dbReference type="EMBL" id="GFO12929.1"/>
    </source>
</evidence>
<sequence>MALGGKPATRRGKLHLLLLGATANIKLNRKGRRERGGHAGGHPATQEDGTVSASPKSNLFKRDTDLLNKKEQSDGTSPCQAESLQVDAHGSLFSLVEENFKMNIFLFLVVVVATCVTAVTSNCDALRECSVKVNMDTWALTKNQKCDLPQALDTRCAKNVSCLSIRAGCTDQRHLKTAEIAKAQLQFLCQPMVKNLLKTAKSRCHKYPKLVLYARANSHACMTEGVYMMTQNMTIEKKCELVKWTVDCSTQYMKNACGRVYASIAHALWRIYIHIQYKFCMDEGYIPIERVIY</sequence>
<proteinExistence type="predicted"/>
<dbReference type="AlphaFoldDB" id="A0AAV4B3J9"/>
<feature type="region of interest" description="Disordered" evidence="1">
    <location>
        <begin position="29"/>
        <end position="57"/>
    </location>
</feature>
<name>A0AAV4B3J9_9GAST</name>
<dbReference type="Proteomes" id="UP000735302">
    <property type="component" value="Unassembled WGS sequence"/>
</dbReference>
<comment type="caution">
    <text evidence="2">The sequence shown here is derived from an EMBL/GenBank/DDBJ whole genome shotgun (WGS) entry which is preliminary data.</text>
</comment>
<protein>
    <submittedName>
        <fullName evidence="2">Uncharacterized protein</fullName>
    </submittedName>
</protein>
<reference evidence="2 3" key="1">
    <citation type="journal article" date="2021" name="Elife">
        <title>Chloroplast acquisition without the gene transfer in kleptoplastic sea slugs, Plakobranchus ocellatus.</title>
        <authorList>
            <person name="Maeda T."/>
            <person name="Takahashi S."/>
            <person name="Yoshida T."/>
            <person name="Shimamura S."/>
            <person name="Takaki Y."/>
            <person name="Nagai Y."/>
            <person name="Toyoda A."/>
            <person name="Suzuki Y."/>
            <person name="Arimoto A."/>
            <person name="Ishii H."/>
            <person name="Satoh N."/>
            <person name="Nishiyama T."/>
            <person name="Hasebe M."/>
            <person name="Maruyama T."/>
            <person name="Minagawa J."/>
            <person name="Obokata J."/>
            <person name="Shigenobu S."/>
        </authorList>
    </citation>
    <scope>NUCLEOTIDE SEQUENCE [LARGE SCALE GENOMIC DNA]</scope>
</reference>
<dbReference type="EMBL" id="BLXT01004479">
    <property type="protein sequence ID" value="GFO12929.1"/>
    <property type="molecule type" value="Genomic_DNA"/>
</dbReference>
<keyword evidence="3" id="KW-1185">Reference proteome</keyword>
<gene>
    <name evidence="2" type="ORF">PoB_003943400</name>
</gene>
<accession>A0AAV4B3J9</accession>
<organism evidence="2 3">
    <name type="scientific">Plakobranchus ocellatus</name>
    <dbReference type="NCBI Taxonomy" id="259542"/>
    <lineage>
        <taxon>Eukaryota</taxon>
        <taxon>Metazoa</taxon>
        <taxon>Spiralia</taxon>
        <taxon>Lophotrochozoa</taxon>
        <taxon>Mollusca</taxon>
        <taxon>Gastropoda</taxon>
        <taxon>Heterobranchia</taxon>
        <taxon>Euthyneura</taxon>
        <taxon>Panpulmonata</taxon>
        <taxon>Sacoglossa</taxon>
        <taxon>Placobranchoidea</taxon>
        <taxon>Plakobranchidae</taxon>
        <taxon>Plakobranchus</taxon>
    </lineage>
</organism>